<sequence>MKTMPTGVGCTVEFLPRCIFGVPYLRPPTALTISHLLDAECTHANVQRFQKIGLGFRARSLLPQCISRLQLVGVFSEIGGSVLLWLRRGPLVVPCFLSVGGNHPVFSLQSSPQAIQDEQNDGRAAPPKLQADSKVIQSYSKSSSAQKRQGQVILTCVKWWYVEPGESVLTERGHFLCQL</sequence>
<proteinExistence type="predicted"/>
<organism evidence="1 2">
    <name type="scientific">Galerina marginata (strain CBS 339.88)</name>
    <dbReference type="NCBI Taxonomy" id="685588"/>
    <lineage>
        <taxon>Eukaryota</taxon>
        <taxon>Fungi</taxon>
        <taxon>Dikarya</taxon>
        <taxon>Basidiomycota</taxon>
        <taxon>Agaricomycotina</taxon>
        <taxon>Agaricomycetes</taxon>
        <taxon>Agaricomycetidae</taxon>
        <taxon>Agaricales</taxon>
        <taxon>Agaricineae</taxon>
        <taxon>Strophariaceae</taxon>
        <taxon>Galerina</taxon>
    </lineage>
</organism>
<reference evidence="2" key="1">
    <citation type="journal article" date="2014" name="Proc. Natl. Acad. Sci. U.S.A.">
        <title>Extensive sampling of basidiomycete genomes demonstrates inadequacy of the white-rot/brown-rot paradigm for wood decay fungi.</title>
        <authorList>
            <person name="Riley R."/>
            <person name="Salamov A.A."/>
            <person name="Brown D.W."/>
            <person name="Nagy L.G."/>
            <person name="Floudas D."/>
            <person name="Held B.W."/>
            <person name="Levasseur A."/>
            <person name="Lombard V."/>
            <person name="Morin E."/>
            <person name="Otillar R."/>
            <person name="Lindquist E.A."/>
            <person name="Sun H."/>
            <person name="LaButti K.M."/>
            <person name="Schmutz J."/>
            <person name="Jabbour D."/>
            <person name="Luo H."/>
            <person name="Baker S.E."/>
            <person name="Pisabarro A.G."/>
            <person name="Walton J.D."/>
            <person name="Blanchette R.A."/>
            <person name="Henrissat B."/>
            <person name="Martin F."/>
            <person name="Cullen D."/>
            <person name="Hibbett D.S."/>
            <person name="Grigoriev I.V."/>
        </authorList>
    </citation>
    <scope>NUCLEOTIDE SEQUENCE [LARGE SCALE GENOMIC DNA]</scope>
    <source>
        <strain evidence="2">CBS 339.88</strain>
    </source>
</reference>
<keyword evidence="2" id="KW-1185">Reference proteome</keyword>
<evidence type="ECO:0000313" key="1">
    <source>
        <dbReference type="EMBL" id="KDR74899.1"/>
    </source>
</evidence>
<protein>
    <submittedName>
        <fullName evidence="1">Uncharacterized protein</fullName>
    </submittedName>
</protein>
<dbReference type="Proteomes" id="UP000027222">
    <property type="component" value="Unassembled WGS sequence"/>
</dbReference>
<name>A0A067T4Q1_GALM3</name>
<evidence type="ECO:0000313" key="2">
    <source>
        <dbReference type="Proteomes" id="UP000027222"/>
    </source>
</evidence>
<accession>A0A067T4Q1</accession>
<dbReference type="HOGENOM" id="CLU_1503551_0_0_1"/>
<gene>
    <name evidence="1" type="ORF">GALMADRAFT_566656</name>
</gene>
<dbReference type="AlphaFoldDB" id="A0A067T4Q1"/>
<dbReference type="EMBL" id="KL142382">
    <property type="protein sequence ID" value="KDR74899.1"/>
    <property type="molecule type" value="Genomic_DNA"/>
</dbReference>